<keyword evidence="1" id="KW-0732">Signal</keyword>
<sequence>MKKIVALINLLLFFLSSFAQRTEYKFGLLDREHLDMKVYSPDSSANSFVISEYGYSFISEGEGQGLIFEYYVKIKILNDKGINEANISIPLRKQDSNYFEKIYDIRAVSHTLDENNTYRKTELDRKNIYTEKKNNYLDVVKFAIPNVKVGTIIEYCYKVDSPFIYNFKKWNFQSTIPKKESVYWAKIPGNYNYNISLKGFYKLSDSKSELVKDCFKVGGGVADCGLYKYEMKNIPAFIEEEYMTSGENYLSSVNFELIEIKYFNGTTKKFTKTWQDIYNELKSNDDFGLQIKRNSDLFKNELKPIIETETDKEIVARKVYDIVKNWYKWNNYYGKYADLGLKKAYESRIGNIGDINLALIGALQYAKVDTEPVLVSTRDNGLPTRLFPVMSDFNYVIAKVNVNDKSYLLDASDKELDFGMLPYRCLNDQARAIGKDSCYWVSLKPTEKFKKWEYMNLELDSTGLIKGQVVKRYYGYDALSKRKLIKTYASENKYIDELRQKTPGIKILDFKISNLDSLAAPLVEELNIEIDAFDNLHGDKLSINPFFMGHMKENPFKLDERIYPVDFGAKTESNTVLNLKIPSNFKLDYASPAVALQLPKGSGHYICQVEMRNDNIISMYEKVVIDKPIYFSDEYQYLKELYNKIVQVNKTELIISKTAAK</sequence>
<keyword evidence="3" id="KW-1185">Reference proteome</keyword>
<dbReference type="HOGENOM" id="CLU_026364_0_0_10"/>
<dbReference type="AlphaFoldDB" id="F0SC54"/>
<organism evidence="2 3">
    <name type="scientific">Pseudopedobacter saltans (strain ATCC 51119 / DSM 12145 / JCM 21818 / CCUG 39354 / LMG 10337 / NBRC 100064 / NCIMB 13643)</name>
    <name type="common">Pedobacter saltans</name>
    <dbReference type="NCBI Taxonomy" id="762903"/>
    <lineage>
        <taxon>Bacteria</taxon>
        <taxon>Pseudomonadati</taxon>
        <taxon>Bacteroidota</taxon>
        <taxon>Sphingobacteriia</taxon>
        <taxon>Sphingobacteriales</taxon>
        <taxon>Sphingobacteriaceae</taxon>
        <taxon>Pseudopedobacter</taxon>
    </lineage>
</organism>
<dbReference type="Proteomes" id="UP000000310">
    <property type="component" value="Chromosome"/>
</dbReference>
<gene>
    <name evidence="2" type="ordered locus">Pedsa_0050</name>
</gene>
<evidence type="ECO:0000313" key="2">
    <source>
        <dbReference type="EMBL" id="ADY50639.1"/>
    </source>
</evidence>
<dbReference type="Gene3D" id="2.60.120.1130">
    <property type="match status" value="1"/>
</dbReference>
<reference evidence="2 3" key="1">
    <citation type="journal article" date="2011" name="Stand. Genomic Sci.">
        <title>Complete genome sequence of the gliding, heparinolytic Pedobacter saltans type strain (113).</title>
        <authorList>
            <person name="Liolios K."/>
            <person name="Sikorski J."/>
            <person name="Lu M."/>
            <person name="Nolan M."/>
            <person name="Lapidus A."/>
            <person name="Lucas S."/>
            <person name="Hammon N."/>
            <person name="Deshpande S."/>
            <person name="Cheng J.F."/>
            <person name="Tapia R."/>
            <person name="Han C."/>
            <person name="Goodwin L."/>
            <person name="Pitluck S."/>
            <person name="Huntemann M."/>
            <person name="Ivanova N."/>
            <person name="Pagani I."/>
            <person name="Mavromatis K."/>
            <person name="Ovchinikova G."/>
            <person name="Pati A."/>
            <person name="Chen A."/>
            <person name="Palaniappan K."/>
            <person name="Land M."/>
            <person name="Hauser L."/>
            <person name="Brambilla E.M."/>
            <person name="Kotsyurbenko O."/>
            <person name="Rohde M."/>
            <person name="Tindall B.J."/>
            <person name="Abt B."/>
            <person name="Goker M."/>
            <person name="Detter J.C."/>
            <person name="Woyke T."/>
            <person name="Bristow J."/>
            <person name="Eisen J.A."/>
            <person name="Markowitz V."/>
            <person name="Hugenholtz P."/>
            <person name="Klenk H.P."/>
            <person name="Kyrpides N.C."/>
        </authorList>
    </citation>
    <scope>NUCLEOTIDE SEQUENCE [LARGE SCALE GENOMIC DNA]</scope>
    <source>
        <strain evidence="3">ATCC 51119 / DSM 12145 / JCM 21818 / LMG 10337 / NBRC 100064 / NCIMB 13643</strain>
    </source>
</reference>
<dbReference type="OrthoDB" id="98874at2"/>
<dbReference type="STRING" id="762903.Pedsa_0050"/>
<proteinExistence type="predicted"/>
<dbReference type="EMBL" id="CP002545">
    <property type="protein sequence ID" value="ADY50639.1"/>
    <property type="molecule type" value="Genomic_DNA"/>
</dbReference>
<dbReference type="eggNOG" id="COG1305">
    <property type="taxonomic scope" value="Bacteria"/>
</dbReference>
<evidence type="ECO:0000256" key="1">
    <source>
        <dbReference type="SAM" id="SignalP"/>
    </source>
</evidence>
<protein>
    <submittedName>
        <fullName evidence="2">Transglutaminase domain protein</fullName>
    </submittedName>
</protein>
<feature type="chain" id="PRO_5003260173" evidence="1">
    <location>
        <begin position="20"/>
        <end position="661"/>
    </location>
</feature>
<dbReference type="Gene3D" id="2.60.40.3140">
    <property type="match status" value="1"/>
</dbReference>
<evidence type="ECO:0000313" key="3">
    <source>
        <dbReference type="Proteomes" id="UP000000310"/>
    </source>
</evidence>
<accession>F0SC54</accession>
<dbReference type="KEGG" id="psn:Pedsa_0050"/>
<name>F0SC54_PSESL</name>
<reference evidence="3" key="2">
    <citation type="submission" date="2011-02" db="EMBL/GenBank/DDBJ databases">
        <title>The complete genome of Pedobacter saltans DSM 12145.</title>
        <authorList>
            <consortium name="US DOE Joint Genome Institute (JGI-PGF)"/>
            <person name="Lucas S."/>
            <person name="Copeland A."/>
            <person name="Lapidus A."/>
            <person name="Bruce D."/>
            <person name="Goodwin L."/>
            <person name="Pitluck S."/>
            <person name="Kyrpides N."/>
            <person name="Mavromatis K."/>
            <person name="Pagani I."/>
            <person name="Ivanova N."/>
            <person name="Ovchinnikova G."/>
            <person name="Lu M."/>
            <person name="Detter J.C."/>
            <person name="Han C."/>
            <person name="Land M."/>
            <person name="Hauser L."/>
            <person name="Markowitz V."/>
            <person name="Cheng J.-F."/>
            <person name="Hugenholtz P."/>
            <person name="Woyke T."/>
            <person name="Wu D."/>
            <person name="Tindall B."/>
            <person name="Pomrenke H.G."/>
            <person name="Brambilla E."/>
            <person name="Klenk H.-P."/>
            <person name="Eisen J.A."/>
        </authorList>
    </citation>
    <scope>NUCLEOTIDE SEQUENCE [LARGE SCALE GENOMIC DNA]</scope>
    <source>
        <strain evidence="3">ATCC 51119 / DSM 12145 / JCM 21818 / LMG 10337 / NBRC 100064 / NCIMB 13643</strain>
    </source>
</reference>
<feature type="signal peptide" evidence="1">
    <location>
        <begin position="1"/>
        <end position="19"/>
    </location>
</feature>
<dbReference type="RefSeq" id="WP_013631142.1">
    <property type="nucleotide sequence ID" value="NC_015177.1"/>
</dbReference>
<dbReference type="Gene3D" id="3.10.620.30">
    <property type="match status" value="1"/>
</dbReference>